<keyword evidence="9 11" id="KW-0472">Membrane</keyword>
<evidence type="ECO:0000256" key="5">
    <source>
        <dbReference type="ARBA" id="ARBA00022723"/>
    </source>
</evidence>
<keyword evidence="4 11" id="KW-0808">Transferase</keyword>
<keyword evidence="15" id="KW-1185">Reference proteome</keyword>
<protein>
    <recommendedName>
        <fullName evidence="11">E3 ubiquitin-protein ligase RMA</fullName>
        <ecNumber evidence="11">2.3.2.27</ecNumber>
    </recommendedName>
    <alternativeName>
        <fullName evidence="11">Protein RING membrane-anchor</fullName>
    </alternativeName>
    <alternativeName>
        <fullName evidence="11">RING-type E3 ubiquitin transferase RMA</fullName>
    </alternativeName>
</protein>
<evidence type="ECO:0000256" key="2">
    <source>
        <dbReference type="ARBA" id="ARBA00004308"/>
    </source>
</evidence>
<dbReference type="InterPro" id="IPR045103">
    <property type="entry name" value="RNF5/RNF185-like"/>
</dbReference>
<accession>A0ABR0W635</accession>
<dbReference type="InterPro" id="IPR017907">
    <property type="entry name" value="Znf_RING_CS"/>
</dbReference>
<keyword evidence="6 10" id="KW-0863">Zinc-finger</keyword>
<keyword evidence="11" id="KW-0812">Transmembrane</keyword>
<evidence type="ECO:0000256" key="12">
    <source>
        <dbReference type="SAM" id="MobiDB-lite"/>
    </source>
</evidence>
<comment type="domain">
    <text evidence="11">The RING-type zinc finger domain is responsible for E3 ligase activity.</text>
</comment>
<evidence type="ECO:0000259" key="13">
    <source>
        <dbReference type="PROSITE" id="PS50089"/>
    </source>
</evidence>
<dbReference type="EMBL" id="JABTTQ020000013">
    <property type="protein sequence ID" value="KAK6142610.1"/>
    <property type="molecule type" value="Genomic_DNA"/>
</dbReference>
<evidence type="ECO:0000313" key="15">
    <source>
        <dbReference type="Proteomes" id="UP001318860"/>
    </source>
</evidence>
<comment type="catalytic activity">
    <reaction evidence="1 11">
        <text>S-ubiquitinyl-[E2 ubiquitin-conjugating enzyme]-L-cysteine + [acceptor protein]-L-lysine = [E2 ubiquitin-conjugating enzyme]-L-cysteine + N(6)-ubiquitinyl-[acceptor protein]-L-lysine.</text>
        <dbReference type="EC" id="2.3.2.27"/>
    </reaction>
</comment>
<evidence type="ECO:0000256" key="4">
    <source>
        <dbReference type="ARBA" id="ARBA00022679"/>
    </source>
</evidence>
<dbReference type="Proteomes" id="UP001318860">
    <property type="component" value="Unassembled WGS sequence"/>
</dbReference>
<evidence type="ECO:0000256" key="8">
    <source>
        <dbReference type="ARBA" id="ARBA00022833"/>
    </source>
</evidence>
<reference evidence="14 15" key="1">
    <citation type="journal article" date="2021" name="Comput. Struct. Biotechnol. J.">
        <title>De novo genome assembly of the potent medicinal plant Rehmannia glutinosa using nanopore technology.</title>
        <authorList>
            <person name="Ma L."/>
            <person name="Dong C."/>
            <person name="Song C."/>
            <person name="Wang X."/>
            <person name="Zheng X."/>
            <person name="Niu Y."/>
            <person name="Chen S."/>
            <person name="Feng W."/>
        </authorList>
    </citation>
    <scope>NUCLEOTIDE SEQUENCE [LARGE SCALE GENOMIC DNA]</scope>
    <source>
        <strain evidence="14">DH-2019</strain>
    </source>
</reference>
<evidence type="ECO:0000256" key="9">
    <source>
        <dbReference type="ARBA" id="ARBA00023136"/>
    </source>
</evidence>
<feature type="region of interest" description="Disordered" evidence="12">
    <location>
        <begin position="190"/>
        <end position="210"/>
    </location>
</feature>
<dbReference type="InterPro" id="IPR018957">
    <property type="entry name" value="Znf_C3HC4_RING-type"/>
</dbReference>
<comment type="caution">
    <text evidence="14">The sequence shown here is derived from an EMBL/GenBank/DDBJ whole genome shotgun (WGS) entry which is preliminary data.</text>
</comment>
<dbReference type="InterPro" id="IPR001841">
    <property type="entry name" value="Znf_RING"/>
</dbReference>
<evidence type="ECO:0000256" key="3">
    <source>
        <dbReference type="ARBA" id="ARBA00004906"/>
    </source>
</evidence>
<evidence type="ECO:0000313" key="14">
    <source>
        <dbReference type="EMBL" id="KAK6142610.1"/>
    </source>
</evidence>
<sequence length="331" mass="37625">MSKQTRDTFLTFLVSLSNWHCLNKFNSCNSTSDSGVLRYFNLLLTLFFWLSHQNPCFALLLNVPPLPLNLLWAYQSSSFMTDLFRSMEQYLQGAAVHGDFNEDQNWKSLTATHDQPETNPSAGFECNICLDLVRDPVVTFCGHLYCWPCIYRWISFQDDDASPENPDHQKPQCPVCKRDVSEKTLIPLYGRGQTTNTSSKEHSHLIPQRPPSPRCGANLFLPNTIDSHRSYAQPSRPYHPGNYNYTASPMLGLGGSSSTNLVDPMIGMFGEMVYARIFGNSETTLFTYPNSYRLAGNSSPRLRRHMMQSDKSLSRLCFFLCCCVVLCLLLF</sequence>
<name>A0ABR0W635_REHGL</name>
<dbReference type="SUPFAM" id="SSF57850">
    <property type="entry name" value="RING/U-box"/>
    <property type="match status" value="1"/>
</dbReference>
<dbReference type="PANTHER" id="PTHR12313">
    <property type="entry name" value="E3 UBIQUITIN-PROTEIN LIGASE RNF5-RELATED"/>
    <property type="match status" value="1"/>
</dbReference>
<dbReference type="PROSITE" id="PS00518">
    <property type="entry name" value="ZF_RING_1"/>
    <property type="match status" value="1"/>
</dbReference>
<comment type="function">
    <text evidence="11">E3 ubiquitin-protein ligase.</text>
</comment>
<gene>
    <name evidence="14" type="ORF">DH2020_022958</name>
</gene>
<dbReference type="EC" id="2.3.2.27" evidence="11"/>
<feature type="transmembrane region" description="Helical" evidence="11">
    <location>
        <begin position="313"/>
        <end position="330"/>
    </location>
</feature>
<dbReference type="SMART" id="SM00184">
    <property type="entry name" value="RING"/>
    <property type="match status" value="1"/>
</dbReference>
<keyword evidence="11" id="KW-1133">Transmembrane helix</keyword>
<keyword evidence="7 11" id="KW-0833">Ubl conjugation pathway</keyword>
<dbReference type="Pfam" id="PF00097">
    <property type="entry name" value="zf-C3HC4"/>
    <property type="match status" value="1"/>
</dbReference>
<dbReference type="InterPro" id="IPR013083">
    <property type="entry name" value="Znf_RING/FYVE/PHD"/>
</dbReference>
<comment type="subcellular location">
    <subcellularLocation>
        <location evidence="2">Endomembrane system</location>
    </subcellularLocation>
    <subcellularLocation>
        <location evidence="11">Endoplasmic reticulum membrane</location>
        <topology evidence="11">Single-pass type IV membrane protein</topology>
    </subcellularLocation>
</comment>
<evidence type="ECO:0000256" key="6">
    <source>
        <dbReference type="ARBA" id="ARBA00022771"/>
    </source>
</evidence>
<organism evidence="14 15">
    <name type="scientific">Rehmannia glutinosa</name>
    <name type="common">Chinese foxglove</name>
    <dbReference type="NCBI Taxonomy" id="99300"/>
    <lineage>
        <taxon>Eukaryota</taxon>
        <taxon>Viridiplantae</taxon>
        <taxon>Streptophyta</taxon>
        <taxon>Embryophyta</taxon>
        <taxon>Tracheophyta</taxon>
        <taxon>Spermatophyta</taxon>
        <taxon>Magnoliopsida</taxon>
        <taxon>eudicotyledons</taxon>
        <taxon>Gunneridae</taxon>
        <taxon>Pentapetalae</taxon>
        <taxon>asterids</taxon>
        <taxon>lamiids</taxon>
        <taxon>Lamiales</taxon>
        <taxon>Orobanchaceae</taxon>
        <taxon>Rehmannieae</taxon>
        <taxon>Rehmannia</taxon>
    </lineage>
</organism>
<evidence type="ECO:0000256" key="7">
    <source>
        <dbReference type="ARBA" id="ARBA00022786"/>
    </source>
</evidence>
<evidence type="ECO:0000256" key="11">
    <source>
        <dbReference type="RuleBase" id="RU369090"/>
    </source>
</evidence>
<feature type="domain" description="RING-type" evidence="13">
    <location>
        <begin position="126"/>
        <end position="177"/>
    </location>
</feature>
<evidence type="ECO:0000256" key="1">
    <source>
        <dbReference type="ARBA" id="ARBA00000900"/>
    </source>
</evidence>
<dbReference type="Gene3D" id="3.30.40.10">
    <property type="entry name" value="Zinc/RING finger domain, C3HC4 (zinc finger)"/>
    <property type="match status" value="1"/>
</dbReference>
<evidence type="ECO:0000256" key="10">
    <source>
        <dbReference type="PROSITE-ProRule" id="PRU00175"/>
    </source>
</evidence>
<keyword evidence="5 11" id="KW-0479">Metal-binding</keyword>
<keyword evidence="8 11" id="KW-0862">Zinc</keyword>
<proteinExistence type="predicted"/>
<keyword evidence="11" id="KW-0256">Endoplasmic reticulum</keyword>
<dbReference type="PROSITE" id="PS50089">
    <property type="entry name" value="ZF_RING_2"/>
    <property type="match status" value="1"/>
</dbReference>
<comment type="pathway">
    <text evidence="3 11">Protein modification; protein ubiquitination.</text>
</comment>